<keyword evidence="2" id="KW-1277">Toxin-antitoxin system</keyword>
<evidence type="ECO:0000313" key="3">
    <source>
        <dbReference type="EMBL" id="QNR24565.1"/>
    </source>
</evidence>
<dbReference type="InterPro" id="IPR010985">
    <property type="entry name" value="Ribbon_hlx_hlx"/>
</dbReference>
<dbReference type="PANTHER" id="PTHR36582">
    <property type="entry name" value="ANTITOXIN PARD"/>
    <property type="match status" value="1"/>
</dbReference>
<dbReference type="GO" id="GO:0006355">
    <property type="term" value="P:regulation of DNA-templated transcription"/>
    <property type="evidence" value="ECO:0007669"/>
    <property type="project" value="InterPro"/>
</dbReference>
<evidence type="ECO:0000256" key="2">
    <source>
        <dbReference type="ARBA" id="ARBA00022649"/>
    </source>
</evidence>
<sequence length="84" mass="9603">MSKNTSILLGDYFKSFIEKQIQTGRYNSASEVVRAALRVFEQEEAHKVALIEALKKGEQSGFTENFNREDFLKSMETKHAKSKS</sequence>
<dbReference type="InterPro" id="IPR022789">
    <property type="entry name" value="ParD"/>
</dbReference>
<keyword evidence="4" id="KW-1185">Reference proteome</keyword>
<dbReference type="InterPro" id="IPR038296">
    <property type="entry name" value="ParD_sf"/>
</dbReference>
<evidence type="ECO:0000256" key="1">
    <source>
        <dbReference type="ARBA" id="ARBA00008580"/>
    </source>
</evidence>
<organism evidence="3 4">
    <name type="scientific">Croceimicrobium hydrocarbonivorans</name>
    <dbReference type="NCBI Taxonomy" id="2761580"/>
    <lineage>
        <taxon>Bacteria</taxon>
        <taxon>Pseudomonadati</taxon>
        <taxon>Bacteroidota</taxon>
        <taxon>Flavobacteriia</taxon>
        <taxon>Flavobacteriales</taxon>
        <taxon>Owenweeksiaceae</taxon>
        <taxon>Croceimicrobium</taxon>
    </lineage>
</organism>
<dbReference type="Gene3D" id="6.10.10.120">
    <property type="entry name" value="Antitoxin ParD1-like"/>
    <property type="match status" value="1"/>
</dbReference>
<reference evidence="3 4" key="1">
    <citation type="submission" date="2020-08" db="EMBL/GenBank/DDBJ databases">
        <title>Croceimicrobium hydrocarbonivorans gen. nov., sp. nov., a novel marine bacterium isolated from a bacterial consortium that degrades polyethylene terephthalate.</title>
        <authorList>
            <person name="Liu R."/>
        </authorList>
    </citation>
    <scope>NUCLEOTIDE SEQUENCE [LARGE SCALE GENOMIC DNA]</scope>
    <source>
        <strain evidence="3 4">A20-9</strain>
    </source>
</reference>
<dbReference type="KEGG" id="chyd:H4K34_01610"/>
<protein>
    <submittedName>
        <fullName evidence="3">Type II toxin-antitoxin system ParD family antitoxin</fullName>
    </submittedName>
</protein>
<dbReference type="EMBL" id="CP060139">
    <property type="protein sequence ID" value="QNR24565.1"/>
    <property type="molecule type" value="Genomic_DNA"/>
</dbReference>
<name>A0A7H0VFR7_9FLAO</name>
<accession>A0A7H0VFR7</accession>
<dbReference type="Proteomes" id="UP000516305">
    <property type="component" value="Chromosome"/>
</dbReference>
<evidence type="ECO:0000313" key="4">
    <source>
        <dbReference type="Proteomes" id="UP000516305"/>
    </source>
</evidence>
<proteinExistence type="inferred from homology"/>
<dbReference type="AlphaFoldDB" id="A0A7H0VFR7"/>
<dbReference type="PANTHER" id="PTHR36582:SF2">
    <property type="entry name" value="ANTITOXIN PARD"/>
    <property type="match status" value="1"/>
</dbReference>
<dbReference type="NCBIfam" id="TIGR02606">
    <property type="entry name" value="antidote_CC2985"/>
    <property type="match status" value="1"/>
</dbReference>
<gene>
    <name evidence="3" type="ORF">H4K34_01610</name>
</gene>
<comment type="similarity">
    <text evidence="1">Belongs to the ParD antitoxin family.</text>
</comment>
<dbReference type="Pfam" id="PF03693">
    <property type="entry name" value="ParD_antitoxin"/>
    <property type="match status" value="1"/>
</dbReference>
<dbReference type="SUPFAM" id="SSF47598">
    <property type="entry name" value="Ribbon-helix-helix"/>
    <property type="match status" value="1"/>
</dbReference>
<dbReference type="CDD" id="cd22231">
    <property type="entry name" value="RHH_NikR_HicB-like"/>
    <property type="match status" value="1"/>
</dbReference>
<dbReference type="RefSeq" id="WP_210759091.1">
    <property type="nucleotide sequence ID" value="NZ_CP060139.1"/>
</dbReference>